<sequence length="192" mass="22029">MAQVLQGLDDICFQDDILATSPTREQHWQNLRNLLQRLRDYGFKANQQRSKFFQSSVMFLGHVVGKEGLHKTSDKVQAVVEAPKPSEVNAAKGMATFIQLLCQIPAQSFYCVTPLYKLLQNNRPWQWSDECEKALIDLNCQLNLPVMHRLMALVQLLAMYSLVELKSLLHSLPELFHLLKGNTLRLIEKHCP</sequence>
<dbReference type="SUPFAM" id="SSF56672">
    <property type="entry name" value="DNA/RNA polymerases"/>
    <property type="match status" value="1"/>
</dbReference>
<dbReference type="Proteomes" id="UP001159363">
    <property type="component" value="Chromosome 4"/>
</dbReference>
<evidence type="ECO:0000259" key="1">
    <source>
        <dbReference type="PROSITE" id="PS50878"/>
    </source>
</evidence>
<organism evidence="2 3">
    <name type="scientific">Dryococelus australis</name>
    <dbReference type="NCBI Taxonomy" id="614101"/>
    <lineage>
        <taxon>Eukaryota</taxon>
        <taxon>Metazoa</taxon>
        <taxon>Ecdysozoa</taxon>
        <taxon>Arthropoda</taxon>
        <taxon>Hexapoda</taxon>
        <taxon>Insecta</taxon>
        <taxon>Pterygota</taxon>
        <taxon>Neoptera</taxon>
        <taxon>Polyneoptera</taxon>
        <taxon>Phasmatodea</taxon>
        <taxon>Verophasmatodea</taxon>
        <taxon>Anareolatae</taxon>
        <taxon>Phasmatidae</taxon>
        <taxon>Eurycanthinae</taxon>
        <taxon>Dryococelus</taxon>
    </lineage>
</organism>
<dbReference type="InterPro" id="IPR043502">
    <property type="entry name" value="DNA/RNA_pol_sf"/>
</dbReference>
<comment type="caution">
    <text evidence="2">The sequence shown here is derived from an EMBL/GenBank/DDBJ whole genome shotgun (WGS) entry which is preliminary data.</text>
</comment>
<feature type="domain" description="Reverse transcriptase" evidence="1">
    <location>
        <begin position="1"/>
        <end position="64"/>
    </location>
</feature>
<dbReference type="InterPro" id="IPR000477">
    <property type="entry name" value="RT_dom"/>
</dbReference>
<dbReference type="PROSITE" id="PS50878">
    <property type="entry name" value="RT_POL"/>
    <property type="match status" value="1"/>
</dbReference>
<name>A0ABQ9HIT0_9NEOP</name>
<evidence type="ECO:0000313" key="3">
    <source>
        <dbReference type="Proteomes" id="UP001159363"/>
    </source>
</evidence>
<keyword evidence="3" id="KW-1185">Reference proteome</keyword>
<dbReference type="PANTHER" id="PTHR37984:SF13">
    <property type="entry name" value="RIBONUCLEASE H"/>
    <property type="match status" value="1"/>
</dbReference>
<gene>
    <name evidence="2" type="ORF">PR048_016094</name>
</gene>
<dbReference type="PANTHER" id="PTHR37984">
    <property type="entry name" value="PROTEIN CBG26694"/>
    <property type="match status" value="1"/>
</dbReference>
<reference evidence="2 3" key="1">
    <citation type="submission" date="2023-02" db="EMBL/GenBank/DDBJ databases">
        <title>LHISI_Scaffold_Assembly.</title>
        <authorList>
            <person name="Stuart O.P."/>
            <person name="Cleave R."/>
            <person name="Magrath M.J.L."/>
            <person name="Mikheyev A.S."/>
        </authorList>
    </citation>
    <scope>NUCLEOTIDE SEQUENCE [LARGE SCALE GENOMIC DNA]</scope>
    <source>
        <strain evidence="2">Daus_M_001</strain>
        <tissue evidence="2">Leg muscle</tissue>
    </source>
</reference>
<protein>
    <recommendedName>
        <fullName evidence="1">Reverse transcriptase domain-containing protein</fullName>
    </recommendedName>
</protein>
<accession>A0ABQ9HIT0</accession>
<dbReference type="Gene3D" id="3.30.70.270">
    <property type="match status" value="2"/>
</dbReference>
<dbReference type="InterPro" id="IPR050951">
    <property type="entry name" value="Retrovirus_Pol_polyprotein"/>
</dbReference>
<dbReference type="Pfam" id="PF00078">
    <property type="entry name" value="RVT_1"/>
    <property type="match status" value="1"/>
</dbReference>
<evidence type="ECO:0000313" key="2">
    <source>
        <dbReference type="EMBL" id="KAJ8884237.1"/>
    </source>
</evidence>
<dbReference type="EMBL" id="JARBHB010000005">
    <property type="protein sequence ID" value="KAJ8884237.1"/>
    <property type="molecule type" value="Genomic_DNA"/>
</dbReference>
<proteinExistence type="predicted"/>
<dbReference type="InterPro" id="IPR043128">
    <property type="entry name" value="Rev_trsase/Diguanyl_cyclase"/>
</dbReference>